<organism evidence="2 3">
    <name type="scientific">Tenacibaculum vairaonense</name>
    <dbReference type="NCBI Taxonomy" id="3137860"/>
    <lineage>
        <taxon>Bacteria</taxon>
        <taxon>Pseudomonadati</taxon>
        <taxon>Bacteroidota</taxon>
        <taxon>Flavobacteriia</taxon>
        <taxon>Flavobacteriales</taxon>
        <taxon>Flavobacteriaceae</taxon>
        <taxon>Tenacibaculum</taxon>
    </lineage>
</organism>
<proteinExistence type="predicted"/>
<dbReference type="Proteomes" id="UP001497602">
    <property type="component" value="Unassembled WGS sequence"/>
</dbReference>
<protein>
    <submittedName>
        <fullName evidence="2">Uncharacterized protein</fullName>
    </submittedName>
</protein>
<keyword evidence="3" id="KW-1185">Reference proteome</keyword>
<evidence type="ECO:0000313" key="2">
    <source>
        <dbReference type="EMBL" id="CAL2105364.1"/>
    </source>
</evidence>
<keyword evidence="1" id="KW-0732">Signal</keyword>
<evidence type="ECO:0000313" key="3">
    <source>
        <dbReference type="Proteomes" id="UP001497602"/>
    </source>
</evidence>
<sequence>MKKIVLLFILFLLSFNIQSQEKYNEQNSVGFACYFLGQPTIPVKKIDRILKKKKYHKITNMLHSKINAEQYLAVISLEKLNKLGYYKLTLNTKKLISKIKNSAGLVYTCSGCLIGEPIQLKTLFNDITYKNFNKHWLERIK</sequence>
<reference evidence="2 3" key="1">
    <citation type="submission" date="2024-05" db="EMBL/GenBank/DDBJ databases">
        <authorList>
            <person name="Duchaud E."/>
        </authorList>
    </citation>
    <scope>NUCLEOTIDE SEQUENCE [LARGE SCALE GENOMIC DNA]</scope>
    <source>
        <strain evidence="2">Ena-SAMPLE-TAB-13-05-2024-13:56:06:370-140305</strain>
    </source>
</reference>
<name>A0ABM9PIC1_9FLAO</name>
<feature type="signal peptide" evidence="1">
    <location>
        <begin position="1"/>
        <end position="19"/>
    </location>
</feature>
<gene>
    <name evidence="2" type="ORF">T190115A13A_140131</name>
</gene>
<comment type="caution">
    <text evidence="2">The sequence shown here is derived from an EMBL/GenBank/DDBJ whole genome shotgun (WGS) entry which is preliminary data.</text>
</comment>
<evidence type="ECO:0000256" key="1">
    <source>
        <dbReference type="SAM" id="SignalP"/>
    </source>
</evidence>
<dbReference type="EMBL" id="CAXJRC010000005">
    <property type="protein sequence ID" value="CAL2105364.1"/>
    <property type="molecule type" value="Genomic_DNA"/>
</dbReference>
<accession>A0ABM9PIC1</accession>
<dbReference type="RefSeq" id="WP_348737225.1">
    <property type="nucleotide sequence ID" value="NZ_CAXJRC010000005.1"/>
</dbReference>
<feature type="chain" id="PRO_5046100029" evidence="1">
    <location>
        <begin position="20"/>
        <end position="141"/>
    </location>
</feature>